<feature type="transmembrane region" description="Helical" evidence="1">
    <location>
        <begin position="110"/>
        <end position="129"/>
    </location>
</feature>
<gene>
    <name evidence="2" type="ORF">AVDCRST_MAG64-845</name>
</gene>
<protein>
    <submittedName>
        <fullName evidence="2">Uncharacterized protein</fullName>
    </submittedName>
</protein>
<dbReference type="InterPro" id="IPR007403">
    <property type="entry name" value="DUF456"/>
</dbReference>
<feature type="transmembrane region" description="Helical" evidence="1">
    <location>
        <begin position="82"/>
        <end position="104"/>
    </location>
</feature>
<name>A0A6J4NDH4_9BACT</name>
<keyword evidence="1" id="KW-0472">Membrane</keyword>
<keyword evidence="1" id="KW-0812">Transmembrane</keyword>
<evidence type="ECO:0000313" key="2">
    <source>
        <dbReference type="EMBL" id="CAA9384396.1"/>
    </source>
</evidence>
<keyword evidence="1" id="KW-1133">Transmembrane helix</keyword>
<feature type="transmembrane region" description="Helical" evidence="1">
    <location>
        <begin position="47"/>
        <end position="70"/>
    </location>
</feature>
<sequence>MEWVYYATLAVILLCGLLLNVLTLPGNWLMLLALVGYAWLTGFNTHVGWAPLIALLVLAALGEVVEFFAAGTAASKLGGSRWGTVGAILGGLLGGIFLTALIPIPVVGTLAGVLIGTFLGAAGGELIAGKEVGSSVVIGGAATKGRLYGTLLKLAFGIVMFVVAMVTALPT</sequence>
<dbReference type="PANTHER" id="PTHR39165">
    <property type="entry name" value="IG HYPOTHETICAL 17883"/>
    <property type="match status" value="1"/>
</dbReference>
<dbReference type="Pfam" id="PF04306">
    <property type="entry name" value="DUF456"/>
    <property type="match status" value="1"/>
</dbReference>
<evidence type="ECO:0000256" key="1">
    <source>
        <dbReference type="SAM" id="Phobius"/>
    </source>
</evidence>
<accession>A0A6J4NDH4</accession>
<feature type="transmembrane region" description="Helical" evidence="1">
    <location>
        <begin position="150"/>
        <end position="169"/>
    </location>
</feature>
<reference evidence="2" key="1">
    <citation type="submission" date="2020-02" db="EMBL/GenBank/DDBJ databases">
        <authorList>
            <person name="Meier V. D."/>
        </authorList>
    </citation>
    <scope>NUCLEOTIDE SEQUENCE</scope>
    <source>
        <strain evidence="2">AVDCRST_MAG64</strain>
    </source>
</reference>
<organism evidence="2">
    <name type="scientific">uncultured Phycisphaerae bacterium</name>
    <dbReference type="NCBI Taxonomy" id="904963"/>
    <lineage>
        <taxon>Bacteria</taxon>
        <taxon>Pseudomonadati</taxon>
        <taxon>Planctomycetota</taxon>
        <taxon>Phycisphaerae</taxon>
        <taxon>environmental samples</taxon>
    </lineage>
</organism>
<proteinExistence type="predicted"/>
<dbReference type="EMBL" id="CADCUQ010000205">
    <property type="protein sequence ID" value="CAA9384396.1"/>
    <property type="molecule type" value="Genomic_DNA"/>
</dbReference>
<dbReference type="PANTHER" id="PTHR39165:SF1">
    <property type="entry name" value="DUF456 DOMAIN-CONTAINING PROTEIN"/>
    <property type="match status" value="1"/>
</dbReference>
<dbReference type="AlphaFoldDB" id="A0A6J4NDH4"/>